<keyword evidence="8" id="KW-1185">Reference proteome</keyword>
<evidence type="ECO:0000313" key="8">
    <source>
        <dbReference type="Proteomes" id="UP001165121"/>
    </source>
</evidence>
<name>A0A9W7DAS3_9STRA</name>
<evidence type="ECO:0000256" key="3">
    <source>
        <dbReference type="ARBA" id="ARBA00022692"/>
    </source>
</evidence>
<evidence type="ECO:0000256" key="5">
    <source>
        <dbReference type="ARBA" id="ARBA00023136"/>
    </source>
</evidence>
<keyword evidence="5 6" id="KW-0472">Membrane</keyword>
<proteinExistence type="predicted"/>
<dbReference type="PANTHER" id="PTHR31585:SF5">
    <property type="entry name" value="RNA-BINDING S4 DOMAIN-CONTAINING PROTEIN"/>
    <property type="match status" value="1"/>
</dbReference>
<comment type="subcellular location">
    <subcellularLocation>
        <location evidence="1">Membrane</location>
        <topology evidence="1">Multi-pass membrane protein</topology>
    </subcellularLocation>
</comment>
<feature type="transmembrane region" description="Helical" evidence="6">
    <location>
        <begin position="134"/>
        <end position="157"/>
    </location>
</feature>
<keyword evidence="2" id="KW-0813">Transport</keyword>
<evidence type="ECO:0000256" key="4">
    <source>
        <dbReference type="ARBA" id="ARBA00022989"/>
    </source>
</evidence>
<dbReference type="OrthoDB" id="127722at2759"/>
<evidence type="ECO:0000256" key="2">
    <source>
        <dbReference type="ARBA" id="ARBA00022448"/>
    </source>
</evidence>
<protein>
    <submittedName>
        <fullName evidence="7">Unnamed protein product</fullName>
    </submittedName>
</protein>
<evidence type="ECO:0000256" key="1">
    <source>
        <dbReference type="ARBA" id="ARBA00004141"/>
    </source>
</evidence>
<feature type="transmembrane region" description="Helical" evidence="6">
    <location>
        <begin position="48"/>
        <end position="66"/>
    </location>
</feature>
<gene>
    <name evidence="7" type="ORF">Pfra01_002901400</name>
</gene>
<dbReference type="EMBL" id="BSXT01013796">
    <property type="protein sequence ID" value="GMF90128.1"/>
    <property type="molecule type" value="Genomic_DNA"/>
</dbReference>
<dbReference type="PANTHER" id="PTHR31585">
    <property type="entry name" value="FOLATE-BIOPTERIN TRANSPORTER 1, CHLOROPLASTIC"/>
    <property type="match status" value="1"/>
</dbReference>
<evidence type="ECO:0000313" key="7">
    <source>
        <dbReference type="EMBL" id="GMF90128.1"/>
    </source>
</evidence>
<sequence length="171" mass="18652">MFTIWDIVRSQWFWIGLPVMEAIPSALDYTISTVVLTEIADAGAYSSMSALVTSVSFLAVSLGLGLSKYVDARFDVTNQDIMTDSIHVRDHVMIIFLVAYAMQLSSLLWLFALPKYASEAHEVKLRSGISTLGGVRLIALLSLSLLLMVAVHVLSVYEPTACLEFSGGQGC</sequence>
<dbReference type="Proteomes" id="UP001165121">
    <property type="component" value="Unassembled WGS sequence"/>
</dbReference>
<reference evidence="7" key="1">
    <citation type="submission" date="2023-04" db="EMBL/GenBank/DDBJ databases">
        <title>Phytophthora fragariaefolia NBRC 109709.</title>
        <authorList>
            <person name="Ichikawa N."/>
            <person name="Sato H."/>
            <person name="Tonouchi N."/>
        </authorList>
    </citation>
    <scope>NUCLEOTIDE SEQUENCE</scope>
    <source>
        <strain evidence="7">NBRC 109709</strain>
    </source>
</reference>
<feature type="transmembrane region" description="Helical" evidence="6">
    <location>
        <begin position="92"/>
        <end position="113"/>
    </location>
</feature>
<comment type="caution">
    <text evidence="7">The sequence shown here is derived from an EMBL/GenBank/DDBJ whole genome shotgun (WGS) entry which is preliminary data.</text>
</comment>
<evidence type="ECO:0000256" key="6">
    <source>
        <dbReference type="SAM" id="Phobius"/>
    </source>
</evidence>
<keyword evidence="3 6" id="KW-0812">Transmembrane</keyword>
<dbReference type="InterPro" id="IPR039309">
    <property type="entry name" value="BT1"/>
</dbReference>
<organism evidence="7 8">
    <name type="scientific">Phytophthora fragariaefolia</name>
    <dbReference type="NCBI Taxonomy" id="1490495"/>
    <lineage>
        <taxon>Eukaryota</taxon>
        <taxon>Sar</taxon>
        <taxon>Stramenopiles</taxon>
        <taxon>Oomycota</taxon>
        <taxon>Peronosporomycetes</taxon>
        <taxon>Peronosporales</taxon>
        <taxon>Peronosporaceae</taxon>
        <taxon>Phytophthora</taxon>
    </lineage>
</organism>
<keyword evidence="4 6" id="KW-1133">Transmembrane helix</keyword>
<dbReference type="GO" id="GO:0016020">
    <property type="term" value="C:membrane"/>
    <property type="evidence" value="ECO:0007669"/>
    <property type="project" value="UniProtKB-SubCell"/>
</dbReference>
<feature type="transmembrane region" description="Helical" evidence="6">
    <location>
        <begin position="12"/>
        <end position="36"/>
    </location>
</feature>
<accession>A0A9W7DAS3</accession>
<dbReference type="AlphaFoldDB" id="A0A9W7DAS3"/>